<keyword evidence="5" id="KW-0808">Transferase</keyword>
<dbReference type="InterPro" id="IPR036097">
    <property type="entry name" value="HisK_dim/P_sf"/>
</dbReference>
<dbReference type="GO" id="GO:0016036">
    <property type="term" value="P:cellular response to phosphate starvation"/>
    <property type="evidence" value="ECO:0007669"/>
    <property type="project" value="TreeGrafter"/>
</dbReference>
<dbReference type="InterPro" id="IPR004358">
    <property type="entry name" value="Sig_transdc_His_kin-like_C"/>
</dbReference>
<dbReference type="OrthoDB" id="9786919at2"/>
<feature type="domain" description="Histidine kinase" evidence="11">
    <location>
        <begin position="223"/>
        <end position="439"/>
    </location>
</feature>
<evidence type="ECO:0000256" key="7">
    <source>
        <dbReference type="ARBA" id="ARBA00023012"/>
    </source>
</evidence>
<dbReference type="AlphaFoldDB" id="A0A1I0NMK5"/>
<dbReference type="FunFam" id="1.10.287.130:FF:000001">
    <property type="entry name" value="Two-component sensor histidine kinase"/>
    <property type="match status" value="1"/>
</dbReference>
<dbReference type="InterPro" id="IPR003594">
    <property type="entry name" value="HATPase_dom"/>
</dbReference>
<evidence type="ECO:0000256" key="9">
    <source>
        <dbReference type="SAM" id="Coils"/>
    </source>
</evidence>
<dbReference type="CDD" id="cd00082">
    <property type="entry name" value="HisKA"/>
    <property type="match status" value="1"/>
</dbReference>
<dbReference type="PANTHER" id="PTHR45453:SF1">
    <property type="entry name" value="PHOSPHATE REGULON SENSOR PROTEIN PHOR"/>
    <property type="match status" value="1"/>
</dbReference>
<dbReference type="GO" id="GO:0004721">
    <property type="term" value="F:phosphoprotein phosphatase activity"/>
    <property type="evidence" value="ECO:0007669"/>
    <property type="project" value="TreeGrafter"/>
</dbReference>
<evidence type="ECO:0000256" key="6">
    <source>
        <dbReference type="ARBA" id="ARBA00022777"/>
    </source>
</evidence>
<dbReference type="EMBL" id="FOJI01000003">
    <property type="protein sequence ID" value="SEW02105.1"/>
    <property type="molecule type" value="Genomic_DNA"/>
</dbReference>
<keyword evidence="7" id="KW-0902">Two-component regulatory system</keyword>
<evidence type="ECO:0000256" key="4">
    <source>
        <dbReference type="ARBA" id="ARBA00022553"/>
    </source>
</evidence>
<evidence type="ECO:0000256" key="10">
    <source>
        <dbReference type="SAM" id="Phobius"/>
    </source>
</evidence>
<feature type="transmembrane region" description="Helical" evidence="10">
    <location>
        <begin position="20"/>
        <end position="45"/>
    </location>
</feature>
<dbReference type="FunFam" id="3.30.565.10:FF:000006">
    <property type="entry name" value="Sensor histidine kinase WalK"/>
    <property type="match status" value="1"/>
</dbReference>
<dbReference type="InterPro" id="IPR005467">
    <property type="entry name" value="His_kinase_dom"/>
</dbReference>
<sequence length="440" mass="50160">MNNEGKRVTSTARKIKYMWLAKLFSAFLSVDIMIAFVFVGASVYFTEKQGLGNFKFDNYRAVYNEGNNTIYEAYSREDSNKKVRLFITNDLKSVTYQVIDNEGLHDVTSLDMVISILNTVVIWLLCIQLFILIGDLFTSARQIRRTLQPLNELAQTTSRLSNISFDESKVHSLEDAIAKISPTGPNGTLNTTDEDLKGLEAAINCLLERMRESYRQQSRFVSDASHELRTPIAVIQGYVNMLDRWGKEDETILNESIEAIKNESEQMKKLVEQLLFLARGDSGRNQLNFETFSLNDMLQEVYEESLMIDENHMYEFKGDSEAFVYADMSMLKQTARILVDNAAKYTLEKDVISLRCGINNEGISYFSVQDNGIGMKELDVGHVFERFYRSDVARDKKTGGTGLGLSIAKWIIEKHEGYFEVLSREEIGTRITVVLPLKNI</sequence>
<keyword evidence="9" id="KW-0175">Coiled coil</keyword>
<organism evidence="12 13">
    <name type="scientific">[Clostridium] fimetarium</name>
    <dbReference type="NCBI Taxonomy" id="99656"/>
    <lineage>
        <taxon>Bacteria</taxon>
        <taxon>Bacillati</taxon>
        <taxon>Bacillota</taxon>
        <taxon>Clostridia</taxon>
        <taxon>Lachnospirales</taxon>
        <taxon>Lachnospiraceae</taxon>
    </lineage>
</organism>
<protein>
    <recommendedName>
        <fullName evidence="3">histidine kinase</fullName>
        <ecNumber evidence="3">2.7.13.3</ecNumber>
    </recommendedName>
</protein>
<keyword evidence="13" id="KW-1185">Reference proteome</keyword>
<proteinExistence type="predicted"/>
<keyword evidence="4" id="KW-0597">Phosphoprotein</keyword>
<dbReference type="RefSeq" id="WP_092451354.1">
    <property type="nucleotide sequence ID" value="NZ_FOJI01000003.1"/>
</dbReference>
<feature type="transmembrane region" description="Helical" evidence="10">
    <location>
        <begin position="112"/>
        <end position="137"/>
    </location>
</feature>
<evidence type="ECO:0000256" key="1">
    <source>
        <dbReference type="ARBA" id="ARBA00000085"/>
    </source>
</evidence>
<dbReference type="GO" id="GO:0005886">
    <property type="term" value="C:plasma membrane"/>
    <property type="evidence" value="ECO:0007669"/>
    <property type="project" value="TreeGrafter"/>
</dbReference>
<evidence type="ECO:0000256" key="5">
    <source>
        <dbReference type="ARBA" id="ARBA00022679"/>
    </source>
</evidence>
<dbReference type="PANTHER" id="PTHR45453">
    <property type="entry name" value="PHOSPHATE REGULON SENSOR PROTEIN PHOR"/>
    <property type="match status" value="1"/>
</dbReference>
<dbReference type="PRINTS" id="PR00344">
    <property type="entry name" value="BCTRLSENSOR"/>
</dbReference>
<dbReference type="CDD" id="cd00075">
    <property type="entry name" value="HATPase"/>
    <property type="match status" value="1"/>
</dbReference>
<keyword evidence="8 10" id="KW-0472">Membrane</keyword>
<keyword evidence="10" id="KW-1133">Transmembrane helix</keyword>
<comment type="subcellular location">
    <subcellularLocation>
        <location evidence="2">Membrane</location>
    </subcellularLocation>
</comment>
<reference evidence="12 13" key="1">
    <citation type="submission" date="2016-10" db="EMBL/GenBank/DDBJ databases">
        <authorList>
            <person name="de Groot N.N."/>
        </authorList>
    </citation>
    <scope>NUCLEOTIDE SEQUENCE [LARGE SCALE GENOMIC DNA]</scope>
    <source>
        <strain evidence="12 13">DSM 9179</strain>
    </source>
</reference>
<evidence type="ECO:0000259" key="11">
    <source>
        <dbReference type="PROSITE" id="PS50109"/>
    </source>
</evidence>
<dbReference type="Pfam" id="PF00512">
    <property type="entry name" value="HisKA"/>
    <property type="match status" value="1"/>
</dbReference>
<dbReference type="Pfam" id="PF02518">
    <property type="entry name" value="HATPase_c"/>
    <property type="match status" value="1"/>
</dbReference>
<dbReference type="SUPFAM" id="SSF55874">
    <property type="entry name" value="ATPase domain of HSP90 chaperone/DNA topoisomerase II/histidine kinase"/>
    <property type="match status" value="1"/>
</dbReference>
<dbReference type="Gene3D" id="3.30.565.10">
    <property type="entry name" value="Histidine kinase-like ATPase, C-terminal domain"/>
    <property type="match status" value="1"/>
</dbReference>
<name>A0A1I0NMK5_9FIRM</name>
<comment type="catalytic activity">
    <reaction evidence="1">
        <text>ATP + protein L-histidine = ADP + protein N-phospho-L-histidine.</text>
        <dbReference type="EC" id="2.7.13.3"/>
    </reaction>
</comment>
<dbReference type="Proteomes" id="UP000199701">
    <property type="component" value="Unassembled WGS sequence"/>
</dbReference>
<gene>
    <name evidence="12" type="ORF">SAMN05421659_103195</name>
</gene>
<dbReference type="SMART" id="SM00387">
    <property type="entry name" value="HATPase_c"/>
    <property type="match status" value="1"/>
</dbReference>
<evidence type="ECO:0000256" key="2">
    <source>
        <dbReference type="ARBA" id="ARBA00004370"/>
    </source>
</evidence>
<dbReference type="EC" id="2.7.13.3" evidence="3"/>
<evidence type="ECO:0000313" key="13">
    <source>
        <dbReference type="Proteomes" id="UP000199701"/>
    </source>
</evidence>
<dbReference type="STRING" id="99656.SAMN05421659_103195"/>
<evidence type="ECO:0000256" key="3">
    <source>
        <dbReference type="ARBA" id="ARBA00012438"/>
    </source>
</evidence>
<dbReference type="Gene3D" id="1.10.287.130">
    <property type="match status" value="1"/>
</dbReference>
<feature type="coiled-coil region" evidence="9">
    <location>
        <begin position="189"/>
        <end position="216"/>
    </location>
</feature>
<dbReference type="PROSITE" id="PS50109">
    <property type="entry name" value="HIS_KIN"/>
    <property type="match status" value="1"/>
</dbReference>
<dbReference type="InterPro" id="IPR050351">
    <property type="entry name" value="BphY/WalK/GraS-like"/>
</dbReference>
<keyword evidence="10" id="KW-0812">Transmembrane</keyword>
<dbReference type="SMART" id="SM00388">
    <property type="entry name" value="HisKA"/>
    <property type="match status" value="1"/>
</dbReference>
<accession>A0A1I0NMK5</accession>
<dbReference type="InterPro" id="IPR003661">
    <property type="entry name" value="HisK_dim/P_dom"/>
</dbReference>
<dbReference type="InterPro" id="IPR036890">
    <property type="entry name" value="HATPase_C_sf"/>
</dbReference>
<dbReference type="SUPFAM" id="SSF47384">
    <property type="entry name" value="Homodimeric domain of signal transducing histidine kinase"/>
    <property type="match status" value="1"/>
</dbReference>
<evidence type="ECO:0000256" key="8">
    <source>
        <dbReference type="ARBA" id="ARBA00023136"/>
    </source>
</evidence>
<evidence type="ECO:0000313" key="12">
    <source>
        <dbReference type="EMBL" id="SEW02105.1"/>
    </source>
</evidence>
<keyword evidence="6 12" id="KW-0418">Kinase</keyword>
<dbReference type="GO" id="GO:0000155">
    <property type="term" value="F:phosphorelay sensor kinase activity"/>
    <property type="evidence" value="ECO:0007669"/>
    <property type="project" value="InterPro"/>
</dbReference>